<sequence>MESENTPEKCTERNHPLKVIQHNDAKFIACDLRNRDLGKCRSCLTPFCQKPLKVYHNSRNYLACDVTNSTRSLPANPTSTKNRNLKEQDSTSLWHWLDGTGSVDCLAPKCKTSSKCSTLTNKVEKCGNSSLQEFVKPKIPKFRTKAFKLSILKENNKYRKLHNASPLKMDKELSSYAQEWADHLADQNLLETRPLPIYGENILCVRKPLFCVDKIMKLWYQEKYNYDYFKPGFNLYTGHFTQMVWRETEFLGVGVAFNDSHIWIVCNYNPPGNVKDHFKENVQPRKFLLSHSNQESDTEKISRPKNVRFKREKRI</sequence>
<evidence type="ECO:0000256" key="1">
    <source>
        <dbReference type="ARBA" id="ARBA00004613"/>
    </source>
</evidence>
<protein>
    <recommendedName>
        <fullName evidence="3">SCP domain-containing protein</fullName>
    </recommendedName>
</protein>
<dbReference type="PANTHER" id="PTHR10334">
    <property type="entry name" value="CYSTEINE-RICH SECRETORY PROTEIN-RELATED"/>
    <property type="match status" value="1"/>
</dbReference>
<dbReference type="GeneID" id="108005789"/>
<dbReference type="InterPro" id="IPR035940">
    <property type="entry name" value="CAP_sf"/>
</dbReference>
<organism evidence="4 5">
    <name type="scientific">Drosophila suzukii</name>
    <name type="common">Spotted-wing drosophila fruit fly</name>
    <dbReference type="NCBI Taxonomy" id="28584"/>
    <lineage>
        <taxon>Eukaryota</taxon>
        <taxon>Metazoa</taxon>
        <taxon>Ecdysozoa</taxon>
        <taxon>Arthropoda</taxon>
        <taxon>Hexapoda</taxon>
        <taxon>Insecta</taxon>
        <taxon>Pterygota</taxon>
        <taxon>Neoptera</taxon>
        <taxon>Endopterygota</taxon>
        <taxon>Diptera</taxon>
        <taxon>Brachycera</taxon>
        <taxon>Muscomorpha</taxon>
        <taxon>Ephydroidea</taxon>
        <taxon>Drosophilidae</taxon>
        <taxon>Drosophila</taxon>
        <taxon>Sophophora</taxon>
    </lineage>
</organism>
<dbReference type="GO" id="GO:0005576">
    <property type="term" value="C:extracellular region"/>
    <property type="evidence" value="ECO:0007669"/>
    <property type="project" value="UniProtKB-SubCell"/>
</dbReference>
<dbReference type="InterPro" id="IPR014044">
    <property type="entry name" value="CAP_dom"/>
</dbReference>
<dbReference type="CDD" id="cd05382">
    <property type="entry name" value="CAP_GAPR1-like"/>
    <property type="match status" value="1"/>
</dbReference>
<evidence type="ECO:0000313" key="5">
    <source>
        <dbReference type="RefSeq" id="XP_016924645.3"/>
    </source>
</evidence>
<dbReference type="Proteomes" id="UP001652628">
    <property type="component" value="Chromosome 2L"/>
</dbReference>
<gene>
    <name evidence="5" type="primary">LOC108005789</name>
</gene>
<proteinExistence type="predicted"/>
<keyword evidence="4" id="KW-1185">Reference proteome</keyword>
<reference evidence="5" key="2">
    <citation type="submission" date="2025-08" db="UniProtKB">
        <authorList>
            <consortium name="RefSeq"/>
        </authorList>
    </citation>
    <scope>IDENTIFICATION</scope>
</reference>
<reference evidence="4" key="1">
    <citation type="submission" date="2025-05" db="UniProtKB">
        <authorList>
            <consortium name="RefSeq"/>
        </authorList>
    </citation>
    <scope>NUCLEOTIDE SEQUENCE [LARGE SCALE GENOMIC DNA]</scope>
</reference>
<dbReference type="InterPro" id="IPR018244">
    <property type="entry name" value="Allrgn_V5/Tpx1_CS"/>
</dbReference>
<evidence type="ECO:0000259" key="3">
    <source>
        <dbReference type="SMART" id="SM00198"/>
    </source>
</evidence>
<keyword evidence="2" id="KW-0964">Secreted</keyword>
<comment type="subcellular location">
    <subcellularLocation>
        <location evidence="1">Secreted</location>
    </subcellularLocation>
</comment>
<dbReference type="InterPro" id="IPR001283">
    <property type="entry name" value="CRISP-related"/>
</dbReference>
<dbReference type="SUPFAM" id="SSF55797">
    <property type="entry name" value="PR-1-like"/>
    <property type="match status" value="1"/>
</dbReference>
<dbReference type="SMART" id="SM00198">
    <property type="entry name" value="SCP"/>
    <property type="match status" value="1"/>
</dbReference>
<dbReference type="PRINTS" id="PR00837">
    <property type="entry name" value="V5TPXLIKE"/>
</dbReference>
<feature type="domain" description="SCP" evidence="3">
    <location>
        <begin position="146"/>
        <end position="276"/>
    </location>
</feature>
<evidence type="ECO:0000313" key="4">
    <source>
        <dbReference type="Proteomes" id="UP001652628"/>
    </source>
</evidence>
<evidence type="ECO:0000256" key="2">
    <source>
        <dbReference type="ARBA" id="ARBA00022525"/>
    </source>
</evidence>
<dbReference type="PROSITE" id="PS01009">
    <property type="entry name" value="CRISP_1"/>
    <property type="match status" value="1"/>
</dbReference>
<name>A0AB39YYV4_DROSZ</name>
<dbReference type="AlphaFoldDB" id="A0AB39YYV4"/>
<dbReference type="InterPro" id="IPR034113">
    <property type="entry name" value="SCP_GAPR1-like"/>
</dbReference>
<accession>A0AB39YYV4</accession>
<dbReference type="Pfam" id="PF00188">
    <property type="entry name" value="CAP"/>
    <property type="match status" value="1"/>
</dbReference>
<dbReference type="Gene3D" id="3.40.33.10">
    <property type="entry name" value="CAP"/>
    <property type="match status" value="1"/>
</dbReference>
<dbReference type="RefSeq" id="XP_016924645.3">
    <property type="nucleotide sequence ID" value="XM_017069156.4"/>
</dbReference>